<name>A0A7K1L3C2_9ACTN</name>
<sequence>MDYADVVKKLKNYIDTEPGWKDRFDKAVDSAKAADIKDWDIDSIDDYYTFIDDFLKWAPQENTQGDEVMNRLCKFHFLLDQPTVRELQRPIRPRDGARPESKLSDWMVDYAKEMGRFLDTEKSLTPDTLKSFKNSPNYNLSEYDESGGAWTTFNRFFARHVKPGARPIAAPSDESVVVSPADSTFGGQWEIRADSKITLKGLHWTVEELLADSDHASRFMGGTFMHAFLSPLDYHRLHAPVGGKVLEAKVIPGDVYLEVTVQKSFDREMGGQQRRLSAIRVMEAPDEHFMDAPDSPGYQFAQARGLVVLETAIGLVAVLPIGMAQVSSVNLSVAPNDTVEKGAEIAYFQFGGSDIVVLFAKSDVDITAKEHTHYKMGTAIAKGYL</sequence>
<gene>
    <name evidence="5" type="ORF">GNZ18_20075</name>
</gene>
<dbReference type="GO" id="GO:0004609">
    <property type="term" value="F:phosphatidylserine decarboxylase activity"/>
    <property type="evidence" value="ECO:0007669"/>
    <property type="project" value="InterPro"/>
</dbReference>
<dbReference type="PANTHER" id="PTHR10067">
    <property type="entry name" value="PHOSPHATIDYLSERINE DECARBOXYLASE"/>
    <property type="match status" value="1"/>
</dbReference>
<keyword evidence="1" id="KW-0210">Decarboxylase</keyword>
<evidence type="ECO:0000313" key="6">
    <source>
        <dbReference type="Proteomes" id="UP000432015"/>
    </source>
</evidence>
<dbReference type="GO" id="GO:0008654">
    <property type="term" value="P:phospholipid biosynthetic process"/>
    <property type="evidence" value="ECO:0007669"/>
    <property type="project" value="InterPro"/>
</dbReference>
<keyword evidence="2" id="KW-0865">Zymogen</keyword>
<dbReference type="PANTHER" id="PTHR10067:SF13">
    <property type="entry name" value="PHOSPHATIDYLSERINE DECARBOXYLASE"/>
    <property type="match status" value="1"/>
</dbReference>
<dbReference type="Pfam" id="PF02666">
    <property type="entry name" value="PS_Dcarbxylase"/>
    <property type="match status" value="1"/>
</dbReference>
<evidence type="ECO:0000256" key="2">
    <source>
        <dbReference type="ARBA" id="ARBA00023145"/>
    </source>
</evidence>
<protein>
    <submittedName>
        <fullName evidence="5">Phosphatidylserine decarboxylase</fullName>
    </submittedName>
</protein>
<keyword evidence="6" id="KW-1185">Reference proteome</keyword>
<organism evidence="5 6">
    <name type="scientific">Actinomadura litoris</name>
    <dbReference type="NCBI Taxonomy" id="2678616"/>
    <lineage>
        <taxon>Bacteria</taxon>
        <taxon>Bacillati</taxon>
        <taxon>Actinomycetota</taxon>
        <taxon>Actinomycetes</taxon>
        <taxon>Streptosporangiales</taxon>
        <taxon>Thermomonosporaceae</taxon>
        <taxon>Actinomadura</taxon>
    </lineage>
</organism>
<keyword evidence="4" id="KW-0670">Pyruvate</keyword>
<accession>A0A7K1L3C2</accession>
<dbReference type="RefSeq" id="WP_156217993.1">
    <property type="nucleotide sequence ID" value="NZ_WOFH01000006.1"/>
</dbReference>
<keyword evidence="3" id="KW-0456">Lyase</keyword>
<dbReference type="AlphaFoldDB" id="A0A7K1L3C2"/>
<dbReference type="InterPro" id="IPR003817">
    <property type="entry name" value="PS_Dcarbxylase"/>
</dbReference>
<dbReference type="Proteomes" id="UP000432015">
    <property type="component" value="Unassembled WGS sequence"/>
</dbReference>
<reference evidence="5 6" key="1">
    <citation type="submission" date="2019-11" db="EMBL/GenBank/DDBJ databases">
        <authorList>
            <person name="Cao P."/>
        </authorList>
    </citation>
    <scope>NUCLEOTIDE SEQUENCE [LARGE SCALE GENOMIC DNA]</scope>
    <source>
        <strain evidence="5 6">NEAU-AAG5</strain>
    </source>
</reference>
<evidence type="ECO:0000256" key="1">
    <source>
        <dbReference type="ARBA" id="ARBA00022793"/>
    </source>
</evidence>
<evidence type="ECO:0000256" key="3">
    <source>
        <dbReference type="ARBA" id="ARBA00023239"/>
    </source>
</evidence>
<dbReference type="EMBL" id="WOFH01000006">
    <property type="protein sequence ID" value="MUN38887.1"/>
    <property type="molecule type" value="Genomic_DNA"/>
</dbReference>
<proteinExistence type="predicted"/>
<comment type="caution">
    <text evidence="5">The sequence shown here is derived from an EMBL/GenBank/DDBJ whole genome shotgun (WGS) entry which is preliminary data.</text>
</comment>
<evidence type="ECO:0000313" key="5">
    <source>
        <dbReference type="EMBL" id="MUN38887.1"/>
    </source>
</evidence>
<evidence type="ECO:0000256" key="4">
    <source>
        <dbReference type="ARBA" id="ARBA00023317"/>
    </source>
</evidence>